<evidence type="ECO:0000256" key="1">
    <source>
        <dbReference type="SAM" id="MobiDB-lite"/>
    </source>
</evidence>
<reference evidence="2" key="1">
    <citation type="submission" date="2021-02" db="EMBL/GenBank/DDBJ databases">
        <authorList>
            <person name="Nieuwenhuis M."/>
            <person name="Van De Peppel L.J.J."/>
        </authorList>
    </citation>
    <scope>NUCLEOTIDE SEQUENCE</scope>
    <source>
        <strain evidence="2">D49</strain>
    </source>
</reference>
<feature type="compositionally biased region" description="Low complexity" evidence="1">
    <location>
        <begin position="363"/>
        <end position="377"/>
    </location>
</feature>
<dbReference type="OrthoDB" id="3263163at2759"/>
<proteinExistence type="predicted"/>
<name>A0A9P7GJ12_9AGAR</name>
<gene>
    <name evidence="2" type="ORF">H0H81_008259</name>
</gene>
<dbReference type="AlphaFoldDB" id="A0A9P7GJ12"/>
<feature type="region of interest" description="Disordered" evidence="1">
    <location>
        <begin position="361"/>
        <end position="392"/>
    </location>
</feature>
<dbReference type="Proteomes" id="UP000717328">
    <property type="component" value="Unassembled WGS sequence"/>
</dbReference>
<organism evidence="2 3">
    <name type="scientific">Sphagnurus paluster</name>
    <dbReference type="NCBI Taxonomy" id="117069"/>
    <lineage>
        <taxon>Eukaryota</taxon>
        <taxon>Fungi</taxon>
        <taxon>Dikarya</taxon>
        <taxon>Basidiomycota</taxon>
        <taxon>Agaricomycotina</taxon>
        <taxon>Agaricomycetes</taxon>
        <taxon>Agaricomycetidae</taxon>
        <taxon>Agaricales</taxon>
        <taxon>Tricholomatineae</taxon>
        <taxon>Lyophyllaceae</taxon>
        <taxon>Sphagnurus</taxon>
    </lineage>
</organism>
<evidence type="ECO:0000313" key="2">
    <source>
        <dbReference type="EMBL" id="KAG5651549.1"/>
    </source>
</evidence>
<dbReference type="EMBL" id="JABCKI010000227">
    <property type="protein sequence ID" value="KAG5651549.1"/>
    <property type="molecule type" value="Genomic_DNA"/>
</dbReference>
<feature type="compositionally biased region" description="Polar residues" evidence="1">
    <location>
        <begin position="534"/>
        <end position="549"/>
    </location>
</feature>
<keyword evidence="3" id="KW-1185">Reference proteome</keyword>
<reference evidence="2" key="2">
    <citation type="submission" date="2021-10" db="EMBL/GenBank/DDBJ databases">
        <title>Phylogenomics reveals ancestral predisposition of the termite-cultivated fungus Termitomyces towards a domesticated lifestyle.</title>
        <authorList>
            <person name="Auxier B."/>
            <person name="Grum-Grzhimaylo A."/>
            <person name="Cardenas M.E."/>
            <person name="Lodge J.D."/>
            <person name="Laessoe T."/>
            <person name="Pedersen O."/>
            <person name="Smith M.E."/>
            <person name="Kuyper T.W."/>
            <person name="Franco-Molano E.A."/>
            <person name="Baroni T.J."/>
            <person name="Aanen D.K."/>
        </authorList>
    </citation>
    <scope>NUCLEOTIDE SEQUENCE</scope>
    <source>
        <strain evidence="2">D49</strain>
    </source>
</reference>
<feature type="region of interest" description="Disordered" evidence="1">
    <location>
        <begin position="165"/>
        <end position="187"/>
    </location>
</feature>
<accession>A0A9P7GJ12</accession>
<feature type="region of interest" description="Disordered" evidence="1">
    <location>
        <begin position="248"/>
        <end position="326"/>
    </location>
</feature>
<sequence>MTTLILESLPIQGIFSSIPRQYSVPRSALQEVGFNGDPQNCLTVEKIWSGAEYLATTEFQGQPAVRHLVIVAASTPFDDTSGANVTPSSGSTPWLRLAHRLALGNIQCHMVLIPGQNISPFMSLFEETLRLQNLVEETPSFPFDNGQMILRLSARPQIYSAAAVPHTNQASQRALPRRNHSYPLPSRPSVEEEMLCLSSANDAENSPSLVTQIQQVHGLTKKKVYGTKQVRKPFFRDERMRKEPVGVPAPLILPSAHTPPRPNATGRVLSTSKAARISRVAQSSPTELQPRRPVQARRGSRMSSPETESYPSPTTFTVPSNASPVSPSSLMYMQPAPIIPLQPETILDPSWGAMQYNSAMPHSPSYSTASSQSLASPWHEHTADPSRPLQVPMRNTYPLTTHRPLSQDMGSKMYYSGGGNDSPTYHLPRRASCPEDEEPFTFNAEYVAATAALFKSEILPVYPDLRPAFDEVVSPRRAFYIANDHGSMPPSPSSPYDPGELYVAAERDELRHQPPPMSLDYGTSAGSPRLAYATSYSPGSTSSLTGWAG</sequence>
<feature type="compositionally biased region" description="Low complexity" evidence="1">
    <location>
        <begin position="303"/>
        <end position="326"/>
    </location>
</feature>
<evidence type="ECO:0000313" key="3">
    <source>
        <dbReference type="Proteomes" id="UP000717328"/>
    </source>
</evidence>
<protein>
    <submittedName>
        <fullName evidence="2">Uncharacterized protein</fullName>
    </submittedName>
</protein>
<feature type="region of interest" description="Disordered" evidence="1">
    <location>
        <begin position="530"/>
        <end position="549"/>
    </location>
</feature>
<comment type="caution">
    <text evidence="2">The sequence shown here is derived from an EMBL/GenBank/DDBJ whole genome shotgun (WGS) entry which is preliminary data.</text>
</comment>